<reference evidence="3" key="1">
    <citation type="submission" date="2019-02" db="EMBL/GenBank/DDBJ databases">
        <authorList>
            <person name="Li S.-H."/>
        </authorList>
    </citation>
    <scope>NUCLEOTIDE SEQUENCE</scope>
    <source>
        <strain evidence="3">IMCC11814</strain>
    </source>
</reference>
<dbReference type="Pfam" id="PF01035">
    <property type="entry name" value="DNA_binding_1"/>
    <property type="match status" value="1"/>
</dbReference>
<evidence type="ECO:0000259" key="2">
    <source>
        <dbReference type="Pfam" id="PF01035"/>
    </source>
</evidence>
<sequence>MTNYEPDINHRIWQVVALIPKGRVSTYGHVAEKAGLAGAARRVGSALRALPADSKIPWHRVLNSKGSIALPTASGSHQIQRDQLEAEGVLFNTKGRVDLEHFGW</sequence>
<evidence type="ECO:0000313" key="3">
    <source>
        <dbReference type="EMBL" id="MCX2979114.1"/>
    </source>
</evidence>
<dbReference type="Proteomes" id="UP001143304">
    <property type="component" value="Unassembled WGS sequence"/>
</dbReference>
<dbReference type="GO" id="GO:0003908">
    <property type="term" value="F:methylated-DNA-[protein]-cysteine S-methyltransferase activity"/>
    <property type="evidence" value="ECO:0007669"/>
    <property type="project" value="UniProtKB-EC"/>
</dbReference>
<keyword evidence="3" id="KW-0808">Transferase</keyword>
<protein>
    <submittedName>
        <fullName evidence="3">Methylated-DNA--[protein]-cysteine S-methyltransferase</fullName>
        <ecNumber evidence="3">2.1.1.63</ecNumber>
    </submittedName>
</protein>
<dbReference type="GO" id="GO:0032259">
    <property type="term" value="P:methylation"/>
    <property type="evidence" value="ECO:0007669"/>
    <property type="project" value="UniProtKB-KW"/>
</dbReference>
<dbReference type="EC" id="2.1.1.63" evidence="3"/>
<comment type="caution">
    <text evidence="3">The sequence shown here is derived from an EMBL/GenBank/DDBJ whole genome shotgun (WGS) entry which is preliminary data.</text>
</comment>
<keyword evidence="3" id="KW-0489">Methyltransferase</keyword>
<evidence type="ECO:0000313" key="4">
    <source>
        <dbReference type="Proteomes" id="UP001143304"/>
    </source>
</evidence>
<dbReference type="NCBIfam" id="TIGR00589">
    <property type="entry name" value="ogt"/>
    <property type="match status" value="1"/>
</dbReference>
<evidence type="ECO:0000256" key="1">
    <source>
        <dbReference type="ARBA" id="ARBA00022763"/>
    </source>
</evidence>
<organism evidence="3 4">
    <name type="scientific">Candidatus Marimicrobium litorale</name>
    <dbReference type="NCBI Taxonomy" id="2518991"/>
    <lineage>
        <taxon>Bacteria</taxon>
        <taxon>Pseudomonadati</taxon>
        <taxon>Pseudomonadota</taxon>
        <taxon>Gammaproteobacteria</taxon>
        <taxon>Cellvibrionales</taxon>
        <taxon>Halieaceae</taxon>
        <taxon>Marimicrobium</taxon>
    </lineage>
</organism>
<dbReference type="InterPro" id="IPR036388">
    <property type="entry name" value="WH-like_DNA-bd_sf"/>
</dbReference>
<dbReference type="EMBL" id="SHNO01000002">
    <property type="protein sequence ID" value="MCX2979114.1"/>
    <property type="molecule type" value="Genomic_DNA"/>
</dbReference>
<keyword evidence="4" id="KW-1185">Reference proteome</keyword>
<dbReference type="InterPro" id="IPR036217">
    <property type="entry name" value="MethylDNA_cys_MeTrfase_DNAb"/>
</dbReference>
<gene>
    <name evidence="3" type="ORF">EYC82_17385</name>
</gene>
<proteinExistence type="predicted"/>
<dbReference type="CDD" id="cd06445">
    <property type="entry name" value="ATase"/>
    <property type="match status" value="1"/>
</dbReference>
<dbReference type="PANTHER" id="PTHR42942:SF1">
    <property type="entry name" value="ALKYLTRANSFERASE-LIKE PROTEIN 1"/>
    <property type="match status" value="1"/>
</dbReference>
<dbReference type="Gene3D" id="1.10.10.10">
    <property type="entry name" value="Winged helix-like DNA-binding domain superfamily/Winged helix DNA-binding domain"/>
    <property type="match status" value="1"/>
</dbReference>
<dbReference type="SUPFAM" id="SSF46767">
    <property type="entry name" value="Methylated DNA-protein cysteine methyltransferase, C-terminal domain"/>
    <property type="match status" value="1"/>
</dbReference>
<dbReference type="InterPro" id="IPR014048">
    <property type="entry name" value="MethylDNA_cys_MeTrfase_DNA-bd"/>
</dbReference>
<dbReference type="RefSeq" id="WP_279250900.1">
    <property type="nucleotide sequence ID" value="NZ_SHNO01000002.1"/>
</dbReference>
<accession>A0ABT3TAP1</accession>
<keyword evidence="1" id="KW-0227">DNA damage</keyword>
<dbReference type="PANTHER" id="PTHR42942">
    <property type="entry name" value="6-O-METHYLGUANINE DNA METHYLTRANSFERASE"/>
    <property type="match status" value="1"/>
</dbReference>
<name>A0ABT3TAP1_9GAMM</name>
<dbReference type="InterPro" id="IPR052520">
    <property type="entry name" value="ATL_DNA_repair"/>
</dbReference>
<feature type="domain" description="Methylated-DNA-[protein]-cysteine S-methyltransferase DNA binding" evidence="2">
    <location>
        <begin position="8"/>
        <end position="89"/>
    </location>
</feature>